<dbReference type="PANTHER" id="PTHR24113:SF12">
    <property type="entry name" value="RAN GTPASE-ACTIVATING PROTEIN 1"/>
    <property type="match status" value="1"/>
</dbReference>
<evidence type="ECO:0000256" key="1">
    <source>
        <dbReference type="ARBA" id="ARBA00022468"/>
    </source>
</evidence>
<dbReference type="InterPro" id="IPR027038">
    <property type="entry name" value="RanGap"/>
</dbReference>
<feature type="compositionally biased region" description="Polar residues" evidence="4">
    <location>
        <begin position="958"/>
        <end position="968"/>
    </location>
</feature>
<feature type="region of interest" description="Disordered" evidence="4">
    <location>
        <begin position="795"/>
        <end position="815"/>
    </location>
</feature>
<feature type="compositionally biased region" description="Basic and acidic residues" evidence="4">
    <location>
        <begin position="1043"/>
        <end position="1056"/>
    </location>
</feature>
<dbReference type="InParanoid" id="A0A3N4LSR0"/>
<dbReference type="GO" id="GO:0031267">
    <property type="term" value="F:small GTPase binding"/>
    <property type="evidence" value="ECO:0007669"/>
    <property type="project" value="TreeGrafter"/>
</dbReference>
<feature type="compositionally biased region" description="Polar residues" evidence="4">
    <location>
        <begin position="287"/>
        <end position="316"/>
    </location>
</feature>
<keyword evidence="6" id="KW-1185">Reference proteome</keyword>
<dbReference type="SUPFAM" id="SSF52047">
    <property type="entry name" value="RNI-like"/>
    <property type="match status" value="1"/>
</dbReference>
<dbReference type="OrthoDB" id="8436363at2759"/>
<dbReference type="FunCoup" id="A0A3N4LSR0">
    <property type="interactions" value="265"/>
</dbReference>
<evidence type="ECO:0000313" key="5">
    <source>
        <dbReference type="EMBL" id="RPB24272.1"/>
    </source>
</evidence>
<feature type="compositionally biased region" description="Polar residues" evidence="4">
    <location>
        <begin position="1032"/>
        <end position="1042"/>
    </location>
</feature>
<feature type="region of interest" description="Disordered" evidence="4">
    <location>
        <begin position="958"/>
        <end position="1000"/>
    </location>
</feature>
<feature type="compositionally biased region" description="Polar residues" evidence="4">
    <location>
        <begin position="66"/>
        <end position="93"/>
    </location>
</feature>
<dbReference type="SMART" id="SM00368">
    <property type="entry name" value="LRR_RI"/>
    <property type="match status" value="4"/>
</dbReference>
<organism evidence="5 6">
    <name type="scientific">Terfezia boudieri ATCC MYA-4762</name>
    <dbReference type="NCBI Taxonomy" id="1051890"/>
    <lineage>
        <taxon>Eukaryota</taxon>
        <taxon>Fungi</taxon>
        <taxon>Dikarya</taxon>
        <taxon>Ascomycota</taxon>
        <taxon>Pezizomycotina</taxon>
        <taxon>Pezizomycetes</taxon>
        <taxon>Pezizales</taxon>
        <taxon>Pezizaceae</taxon>
        <taxon>Terfezia</taxon>
    </lineage>
</organism>
<dbReference type="GO" id="GO:0005634">
    <property type="term" value="C:nucleus"/>
    <property type="evidence" value="ECO:0007669"/>
    <property type="project" value="TreeGrafter"/>
</dbReference>
<name>A0A3N4LSR0_9PEZI</name>
<feature type="region of interest" description="Disordered" evidence="4">
    <location>
        <begin position="425"/>
        <end position="451"/>
    </location>
</feature>
<dbReference type="AlphaFoldDB" id="A0A3N4LSR0"/>
<proteinExistence type="predicted"/>
<keyword evidence="3" id="KW-0677">Repeat</keyword>
<gene>
    <name evidence="5" type="ORF">L211DRAFT_849006</name>
</gene>
<feature type="region of interest" description="Disordered" evidence="4">
    <location>
        <begin position="212"/>
        <end position="328"/>
    </location>
</feature>
<keyword evidence="2" id="KW-0433">Leucine-rich repeat</keyword>
<sequence>MSTSNPISGIDGVDLGWMQFHTKDHRNRPQSVSPPASPSARSPSNSTHSCDGIPQASSPQPLPTHHNPSQPHTTASASLTNGTPTPVITSPIRRNSWLSSISSKFASNTHNGEAPASPATEAPLKQHPGFLIATLRKLSSSSVPGRGSFGKNQGNGGRCERVVLNKNHTRDRCQISELDGIRLKKVAFCVDVEVSVPSPLSKNDEHSLKIITSAAPEVQTSEKGVPSDARSRDSNTPEETQNKNTEEKSEIIPRDANSTSKSNGAEGIESTEAASKETRPSVHDSKATNFPATTYNLQPTPSFTGSNQGTFSQLKPDNTAPRPRRRPTTDVARIYKRCCQLREIPMLPLIAKQLANSVGKTSLDSLDISNHPLQICDALVLSDFLALAPVTKLDLENCGLTDEALRVILSGLLAVKQPIPKSSHRVNKEDVLKRTASGGSSESQWSRASQEKDVPRCRGMVEWLSLRNNPKIGRDGWRYISLFLHMSRSLKALDVSMIQLPQVPKRPIPSVVFHPSDATALFCRALSERLAGVGLQELALNRCDISTEQLRGIVEAVHKGGTKRLDLEGNHITDDGLIYLAQWVRDGNCEGLSLSSNDLQEHIDILAASLHEKSPLQALGLANCNLSARSLSTLLPALTVLRNFRLLDLSHNPLLFSTQPDALPILRKYLPQLPMLKKLQLAHTFMTPDHAIALSEILPEIRSLAHFDALDNPMLVPGVTNQDALGLPDAVNREGSLEEGAALYTALLAAVKVSKTIVRMDIDDPGLGSGEVIRGLARKVVAFCLRNMENAELYNDNPSAEPVEHMDTDDEDTYPGDGEKDDLVVGGTGVVKALGVCLGNKPYTNKSPLSPGLEGPTQEGHLGRAYDMSKALLYRARKIKERIQSALQKAAREEVDEIHYRKLLFLDDTLFHVIARFEEEYPDCRLAPSSLTKAPSPTTDPGLLAIPSHGKVPIPQSLSSDISPSNHLTPIGIDIDDNDETRIKTPSISRQPSNSSLHSRRALDAEEGQMHKLAMFMQKQFFEKQMQKLSEAGTSDICTSETSGKEEGEDGHAEPPHIRKIKMLMEGMNGEDIRQKVTEEGGALGLIKKLEGALSRDMDEALKQEQEAIFVSAD</sequence>
<feature type="compositionally biased region" description="Basic and acidic residues" evidence="4">
    <location>
        <begin position="229"/>
        <end position="253"/>
    </location>
</feature>
<dbReference type="GO" id="GO:0005096">
    <property type="term" value="F:GTPase activator activity"/>
    <property type="evidence" value="ECO:0007669"/>
    <property type="project" value="UniProtKB-KW"/>
</dbReference>
<feature type="compositionally biased region" description="Low complexity" evidence="4">
    <location>
        <begin position="29"/>
        <end position="49"/>
    </location>
</feature>
<feature type="compositionally biased region" description="Polar residues" evidence="4">
    <location>
        <begin position="437"/>
        <end position="448"/>
    </location>
</feature>
<dbReference type="GO" id="GO:0048471">
    <property type="term" value="C:perinuclear region of cytoplasm"/>
    <property type="evidence" value="ECO:0007669"/>
    <property type="project" value="TreeGrafter"/>
</dbReference>
<dbReference type="EMBL" id="ML121542">
    <property type="protein sequence ID" value="RPB24272.1"/>
    <property type="molecule type" value="Genomic_DNA"/>
</dbReference>
<dbReference type="GO" id="GO:0005829">
    <property type="term" value="C:cytosol"/>
    <property type="evidence" value="ECO:0007669"/>
    <property type="project" value="TreeGrafter"/>
</dbReference>
<dbReference type="Gene3D" id="3.80.10.10">
    <property type="entry name" value="Ribonuclease Inhibitor"/>
    <property type="match status" value="2"/>
</dbReference>
<accession>A0A3N4LSR0</accession>
<dbReference type="Proteomes" id="UP000267821">
    <property type="component" value="Unassembled WGS sequence"/>
</dbReference>
<protein>
    <submittedName>
        <fullName evidence="5">RNI-like protein</fullName>
    </submittedName>
</protein>
<feature type="compositionally biased region" description="Polar residues" evidence="4">
    <location>
        <begin position="984"/>
        <end position="997"/>
    </location>
</feature>
<dbReference type="GO" id="GO:0006913">
    <property type="term" value="P:nucleocytoplasmic transport"/>
    <property type="evidence" value="ECO:0007669"/>
    <property type="project" value="TreeGrafter"/>
</dbReference>
<feature type="region of interest" description="Disordered" evidence="4">
    <location>
        <begin position="1"/>
        <end position="93"/>
    </location>
</feature>
<feature type="region of interest" description="Disordered" evidence="4">
    <location>
        <begin position="1031"/>
        <end position="1056"/>
    </location>
</feature>
<dbReference type="STRING" id="1051890.A0A3N4LSR0"/>
<evidence type="ECO:0000256" key="2">
    <source>
        <dbReference type="ARBA" id="ARBA00022614"/>
    </source>
</evidence>
<feature type="compositionally biased region" description="Basic and acidic residues" evidence="4">
    <location>
        <begin position="274"/>
        <end position="286"/>
    </location>
</feature>
<dbReference type="InterPro" id="IPR032675">
    <property type="entry name" value="LRR_dom_sf"/>
</dbReference>
<evidence type="ECO:0000256" key="3">
    <source>
        <dbReference type="ARBA" id="ARBA00022737"/>
    </source>
</evidence>
<evidence type="ECO:0000313" key="6">
    <source>
        <dbReference type="Proteomes" id="UP000267821"/>
    </source>
</evidence>
<dbReference type="PANTHER" id="PTHR24113">
    <property type="entry name" value="RAN GTPASE-ACTIVATING PROTEIN 1"/>
    <property type="match status" value="1"/>
</dbReference>
<keyword evidence="1" id="KW-0343">GTPase activation</keyword>
<evidence type="ECO:0000256" key="4">
    <source>
        <dbReference type="SAM" id="MobiDB-lite"/>
    </source>
</evidence>
<reference evidence="5 6" key="1">
    <citation type="journal article" date="2018" name="Nat. Ecol. Evol.">
        <title>Pezizomycetes genomes reveal the molecular basis of ectomycorrhizal truffle lifestyle.</title>
        <authorList>
            <person name="Murat C."/>
            <person name="Payen T."/>
            <person name="Noel B."/>
            <person name="Kuo A."/>
            <person name="Morin E."/>
            <person name="Chen J."/>
            <person name="Kohler A."/>
            <person name="Krizsan K."/>
            <person name="Balestrini R."/>
            <person name="Da Silva C."/>
            <person name="Montanini B."/>
            <person name="Hainaut M."/>
            <person name="Levati E."/>
            <person name="Barry K.W."/>
            <person name="Belfiori B."/>
            <person name="Cichocki N."/>
            <person name="Clum A."/>
            <person name="Dockter R.B."/>
            <person name="Fauchery L."/>
            <person name="Guy J."/>
            <person name="Iotti M."/>
            <person name="Le Tacon F."/>
            <person name="Lindquist E.A."/>
            <person name="Lipzen A."/>
            <person name="Malagnac F."/>
            <person name="Mello A."/>
            <person name="Molinier V."/>
            <person name="Miyauchi S."/>
            <person name="Poulain J."/>
            <person name="Riccioni C."/>
            <person name="Rubini A."/>
            <person name="Sitrit Y."/>
            <person name="Splivallo R."/>
            <person name="Traeger S."/>
            <person name="Wang M."/>
            <person name="Zifcakova L."/>
            <person name="Wipf D."/>
            <person name="Zambonelli A."/>
            <person name="Paolocci F."/>
            <person name="Nowrousian M."/>
            <person name="Ottonello S."/>
            <person name="Baldrian P."/>
            <person name="Spatafora J.W."/>
            <person name="Henrissat B."/>
            <person name="Nagy L.G."/>
            <person name="Aury J.M."/>
            <person name="Wincker P."/>
            <person name="Grigoriev I.V."/>
            <person name="Bonfante P."/>
            <person name="Martin F.M."/>
        </authorList>
    </citation>
    <scope>NUCLEOTIDE SEQUENCE [LARGE SCALE GENOMIC DNA]</scope>
    <source>
        <strain evidence="5 6">ATCC MYA-4762</strain>
    </source>
</reference>